<evidence type="ECO:0008006" key="4">
    <source>
        <dbReference type="Google" id="ProtNLM"/>
    </source>
</evidence>
<dbReference type="CDD" id="cd00590">
    <property type="entry name" value="RRM_SF"/>
    <property type="match status" value="1"/>
</dbReference>
<dbReference type="EMBL" id="CAKMRJ010005412">
    <property type="protein sequence ID" value="CAH1441382.1"/>
    <property type="molecule type" value="Genomic_DNA"/>
</dbReference>
<dbReference type="GO" id="GO:0003676">
    <property type="term" value="F:nucleic acid binding"/>
    <property type="evidence" value="ECO:0007669"/>
    <property type="project" value="InterPro"/>
</dbReference>
<protein>
    <recommendedName>
        <fullName evidence="4">RRM domain-containing protein</fullName>
    </recommendedName>
</protein>
<dbReference type="SUPFAM" id="SSF54928">
    <property type="entry name" value="RNA-binding domain, RBD"/>
    <property type="match status" value="1"/>
</dbReference>
<dbReference type="Gene3D" id="3.30.70.330">
    <property type="match status" value="1"/>
</dbReference>
<evidence type="ECO:0000313" key="3">
    <source>
        <dbReference type="Proteomes" id="UP001157418"/>
    </source>
</evidence>
<evidence type="ECO:0000256" key="1">
    <source>
        <dbReference type="SAM" id="MobiDB-lite"/>
    </source>
</evidence>
<comment type="caution">
    <text evidence="2">The sequence shown here is derived from an EMBL/GenBank/DDBJ whole genome shotgun (WGS) entry which is preliminary data.</text>
</comment>
<dbReference type="Proteomes" id="UP001157418">
    <property type="component" value="Unassembled WGS sequence"/>
</dbReference>
<feature type="compositionally biased region" description="Polar residues" evidence="1">
    <location>
        <begin position="212"/>
        <end position="223"/>
    </location>
</feature>
<gene>
    <name evidence="2" type="ORF">LVIROSA_LOCUS27447</name>
</gene>
<feature type="region of interest" description="Disordered" evidence="1">
    <location>
        <begin position="212"/>
        <end position="231"/>
    </location>
</feature>
<organism evidence="2 3">
    <name type="scientific">Lactuca virosa</name>
    <dbReference type="NCBI Taxonomy" id="75947"/>
    <lineage>
        <taxon>Eukaryota</taxon>
        <taxon>Viridiplantae</taxon>
        <taxon>Streptophyta</taxon>
        <taxon>Embryophyta</taxon>
        <taxon>Tracheophyta</taxon>
        <taxon>Spermatophyta</taxon>
        <taxon>Magnoliopsida</taxon>
        <taxon>eudicotyledons</taxon>
        <taxon>Gunneridae</taxon>
        <taxon>Pentapetalae</taxon>
        <taxon>asterids</taxon>
        <taxon>campanulids</taxon>
        <taxon>Asterales</taxon>
        <taxon>Asteraceae</taxon>
        <taxon>Cichorioideae</taxon>
        <taxon>Cichorieae</taxon>
        <taxon>Lactucinae</taxon>
        <taxon>Lactuca</taxon>
    </lineage>
</organism>
<proteinExistence type="predicted"/>
<dbReference type="InterPro" id="IPR035979">
    <property type="entry name" value="RBD_domain_sf"/>
</dbReference>
<sequence length="231" mass="25784">MLKASKWGFATSRQHPLLRVGRKGEGAVSPFRPCPLSRRLMGCPPWAWSAGVGEWTKAIRRRGKQISRTGDRTGWRHAGVTTMFVSNFPLAARKDILKKIFAKFGEVVDVYMATKPHFDVPSNDNHTQDCVEPNEGLDNVTIGHLGNLAGSGCFGPFPNNLGPTEIWMDQMEVNFKGAQDKRRLLQSDEVTPPMFSNPHLSQTTIDLNRSPSQCGFPCRSQTKNPHHHPLK</sequence>
<dbReference type="InterPro" id="IPR012677">
    <property type="entry name" value="Nucleotide-bd_a/b_plait_sf"/>
</dbReference>
<keyword evidence="3" id="KW-1185">Reference proteome</keyword>
<reference evidence="2 3" key="1">
    <citation type="submission" date="2022-01" db="EMBL/GenBank/DDBJ databases">
        <authorList>
            <person name="Xiong W."/>
            <person name="Schranz E."/>
        </authorList>
    </citation>
    <scope>NUCLEOTIDE SEQUENCE [LARGE SCALE GENOMIC DNA]</scope>
</reference>
<name>A0AAU9NTX0_9ASTR</name>
<evidence type="ECO:0000313" key="2">
    <source>
        <dbReference type="EMBL" id="CAH1441382.1"/>
    </source>
</evidence>
<accession>A0AAU9NTX0</accession>
<dbReference type="AlphaFoldDB" id="A0AAU9NTX0"/>